<dbReference type="OrthoDB" id="9773233at2"/>
<dbReference type="RefSeq" id="WP_114711293.1">
    <property type="nucleotide sequence ID" value="NZ_KZ857258.1"/>
</dbReference>
<comment type="caution">
    <text evidence="2">The sequence shown here is derived from an EMBL/GenBank/DDBJ whole genome shotgun (WGS) entry which is preliminary data.</text>
</comment>
<dbReference type="GO" id="GO:0005829">
    <property type="term" value="C:cytosol"/>
    <property type="evidence" value="ECO:0007669"/>
    <property type="project" value="TreeGrafter"/>
</dbReference>
<dbReference type="PRINTS" id="PR00411">
    <property type="entry name" value="PNDRDTASEI"/>
</dbReference>
<dbReference type="Proteomes" id="UP000254939">
    <property type="component" value="Unassembled WGS sequence"/>
</dbReference>
<accession>A0A370KW18</accession>
<evidence type="ECO:0000313" key="3">
    <source>
        <dbReference type="Proteomes" id="UP000254939"/>
    </source>
</evidence>
<protein>
    <submittedName>
        <fullName evidence="2">Thioredoxin reductase</fullName>
    </submittedName>
</protein>
<dbReference type="PIRSF" id="PIRSF000332">
    <property type="entry name" value="FMO"/>
    <property type="match status" value="1"/>
</dbReference>
<dbReference type="SUPFAM" id="SSF51905">
    <property type="entry name" value="FAD/NAD(P)-binding domain"/>
    <property type="match status" value="2"/>
</dbReference>
<evidence type="ECO:0000313" key="2">
    <source>
        <dbReference type="EMBL" id="RDJ15297.1"/>
    </source>
</evidence>
<dbReference type="InterPro" id="IPR000960">
    <property type="entry name" value="Flavin_mOase"/>
</dbReference>
<dbReference type="InterPro" id="IPR036188">
    <property type="entry name" value="FAD/NAD-bd_sf"/>
</dbReference>
<dbReference type="Gene3D" id="3.50.50.60">
    <property type="entry name" value="FAD/NAD(P)-binding domain"/>
    <property type="match status" value="1"/>
</dbReference>
<dbReference type="PRINTS" id="PR00368">
    <property type="entry name" value="FADPNR"/>
</dbReference>
<dbReference type="InterPro" id="IPR050982">
    <property type="entry name" value="Auxin_biosynth/cation_transpt"/>
</dbReference>
<proteinExistence type="predicted"/>
<gene>
    <name evidence="2" type="ORF">B5K06_03035</name>
</gene>
<keyword evidence="1" id="KW-0560">Oxidoreductase</keyword>
<name>A0A370KW18_9HYPH</name>
<organism evidence="2 3">
    <name type="scientific">Rhizobium grahamii</name>
    <dbReference type="NCBI Taxonomy" id="1120045"/>
    <lineage>
        <taxon>Bacteria</taxon>
        <taxon>Pseudomonadati</taxon>
        <taxon>Pseudomonadota</taxon>
        <taxon>Alphaproteobacteria</taxon>
        <taxon>Hyphomicrobiales</taxon>
        <taxon>Rhizobiaceae</taxon>
        <taxon>Rhizobium/Agrobacterium group</taxon>
        <taxon>Rhizobium</taxon>
    </lineage>
</organism>
<dbReference type="GO" id="GO:0004497">
    <property type="term" value="F:monooxygenase activity"/>
    <property type="evidence" value="ECO:0007669"/>
    <property type="project" value="TreeGrafter"/>
</dbReference>
<dbReference type="AlphaFoldDB" id="A0A370KW18"/>
<dbReference type="GO" id="GO:0050661">
    <property type="term" value="F:NADP binding"/>
    <property type="evidence" value="ECO:0007669"/>
    <property type="project" value="InterPro"/>
</dbReference>
<dbReference type="PANTHER" id="PTHR43539">
    <property type="entry name" value="FLAVIN-BINDING MONOOXYGENASE-LIKE PROTEIN (AFU_ORTHOLOGUE AFUA_4G09220)"/>
    <property type="match status" value="1"/>
</dbReference>
<evidence type="ECO:0000256" key="1">
    <source>
        <dbReference type="ARBA" id="ARBA00023002"/>
    </source>
</evidence>
<sequence length="371" mass="39713">MTDAETIIIGAGPAGLACAVALQARGRSFVVLEKGDTLAAAWHHHYDRLRLHTHKRHSALPGMPMPRHFPRYPSRLQVIEYLETYSSSNDIEVRFGVRATTIRKNDTWTVESSDGTLKATNVIVATGLANTPIRPVWEGRELFAGKLLHSSEFTNAAALAAKRLLVVGFGNSAGEIALECAEAGLDVAMAVRGPVSVVPLELFGVTSASIAIAQRFLPYRLVDAMNAPILSLRFGDLGKFGVERAKGGPLTGIIERGRTPLINIGTIERIRSGDIKVFPAISNSQARRVNFVDGRSDMFDAIVLATGYRPGLDALLPDFAERFAGADGPARGALQPANDGLYFCGFTAVPTGLLREIGLEAEKVAASIAGK</sequence>
<dbReference type="Pfam" id="PF13738">
    <property type="entry name" value="Pyr_redox_3"/>
    <property type="match status" value="1"/>
</dbReference>
<reference evidence="2 3" key="1">
    <citation type="submission" date="2017-03" db="EMBL/GenBank/DDBJ databases">
        <title>Genome analysis of Rhizobial strains effectives or ineffectives for nitrogen fixation isolated from bean seeds.</title>
        <authorList>
            <person name="Peralta H."/>
            <person name="Aguilar-Vera A."/>
            <person name="Mora Y."/>
            <person name="Vargas-Lagunas C."/>
            <person name="Girard L."/>
            <person name="Mora J."/>
        </authorList>
    </citation>
    <scope>NUCLEOTIDE SEQUENCE [LARGE SCALE GENOMIC DNA]</scope>
    <source>
        <strain evidence="2 3">CCGM3</strain>
    </source>
</reference>
<dbReference type="GO" id="GO:0050660">
    <property type="term" value="F:flavin adenine dinucleotide binding"/>
    <property type="evidence" value="ECO:0007669"/>
    <property type="project" value="InterPro"/>
</dbReference>
<dbReference type="PANTHER" id="PTHR43539:SF78">
    <property type="entry name" value="FLAVIN-CONTAINING MONOOXYGENASE"/>
    <property type="match status" value="1"/>
</dbReference>
<dbReference type="EMBL" id="NAAC01000004">
    <property type="protein sequence ID" value="RDJ15297.1"/>
    <property type="molecule type" value="Genomic_DNA"/>
</dbReference>